<feature type="compositionally biased region" description="Low complexity" evidence="7">
    <location>
        <begin position="17"/>
        <end position="27"/>
    </location>
</feature>
<dbReference type="Proteomes" id="UP000540423">
    <property type="component" value="Unassembled WGS sequence"/>
</dbReference>
<gene>
    <name evidence="10" type="ORF">HNQ79_004951</name>
</gene>
<organism evidence="10 11">
    <name type="scientific">Streptomyces candidus</name>
    <dbReference type="NCBI Taxonomy" id="67283"/>
    <lineage>
        <taxon>Bacteria</taxon>
        <taxon>Bacillati</taxon>
        <taxon>Actinomycetota</taxon>
        <taxon>Actinomycetes</taxon>
        <taxon>Kitasatosporales</taxon>
        <taxon>Streptomycetaceae</taxon>
        <taxon>Streptomyces</taxon>
    </lineage>
</organism>
<feature type="transmembrane region" description="Helical" evidence="8">
    <location>
        <begin position="170"/>
        <end position="189"/>
    </location>
</feature>
<reference evidence="10 11" key="1">
    <citation type="submission" date="2020-08" db="EMBL/GenBank/DDBJ databases">
        <title>Genomic Encyclopedia of Type Strains, Phase IV (KMG-IV): sequencing the most valuable type-strain genomes for metagenomic binning, comparative biology and taxonomic classification.</title>
        <authorList>
            <person name="Goeker M."/>
        </authorList>
    </citation>
    <scope>NUCLEOTIDE SEQUENCE [LARGE SCALE GENOMIC DNA]</scope>
    <source>
        <strain evidence="10 11">DSM 40141</strain>
    </source>
</reference>
<feature type="domain" description="EccD-like transmembrane" evidence="9">
    <location>
        <begin position="290"/>
        <end position="546"/>
    </location>
</feature>
<keyword evidence="11" id="KW-1185">Reference proteome</keyword>
<dbReference type="Pfam" id="PF19053">
    <property type="entry name" value="EccD"/>
    <property type="match status" value="2"/>
</dbReference>
<comment type="similarity">
    <text evidence="2">Belongs to the EccD/Snm4 family.</text>
</comment>
<dbReference type="Pfam" id="PF08817">
    <property type="entry name" value="YukD"/>
    <property type="match status" value="1"/>
</dbReference>
<dbReference type="GO" id="GO:0005886">
    <property type="term" value="C:plasma membrane"/>
    <property type="evidence" value="ECO:0007669"/>
    <property type="project" value="UniProtKB-SubCell"/>
</dbReference>
<dbReference type="InterPro" id="IPR044049">
    <property type="entry name" value="EccD_transm"/>
</dbReference>
<feature type="compositionally biased region" description="Pro residues" evidence="7">
    <location>
        <begin position="1"/>
        <end position="16"/>
    </location>
</feature>
<feature type="transmembrane region" description="Helical" evidence="8">
    <location>
        <begin position="421"/>
        <end position="438"/>
    </location>
</feature>
<feature type="transmembrane region" description="Helical" evidence="8">
    <location>
        <begin position="485"/>
        <end position="506"/>
    </location>
</feature>
<evidence type="ECO:0000256" key="3">
    <source>
        <dbReference type="ARBA" id="ARBA00022475"/>
    </source>
</evidence>
<proteinExistence type="inferred from homology"/>
<feature type="transmembrane region" description="Helical" evidence="8">
    <location>
        <begin position="201"/>
        <end position="224"/>
    </location>
</feature>
<evidence type="ECO:0000256" key="7">
    <source>
        <dbReference type="SAM" id="MobiDB-lite"/>
    </source>
</evidence>
<evidence type="ECO:0000256" key="2">
    <source>
        <dbReference type="ARBA" id="ARBA00006162"/>
    </source>
</evidence>
<evidence type="ECO:0000256" key="6">
    <source>
        <dbReference type="ARBA" id="ARBA00023136"/>
    </source>
</evidence>
<dbReference type="Gene3D" id="3.10.20.90">
    <property type="entry name" value="Phosphatidylinositol 3-kinase Catalytic Subunit, Chain A, domain 1"/>
    <property type="match status" value="1"/>
</dbReference>
<evidence type="ECO:0000256" key="4">
    <source>
        <dbReference type="ARBA" id="ARBA00022692"/>
    </source>
</evidence>
<sequence length="549" mass="56218">MTPCPATPPLAAPPPATSLSAPAPLTSHPTGFRRLTITTPHSRIDVALPDDLPLADLHPEILRLSRQHPVRHAPVGHHLVRRDGSVLDSSRTLAAQRVLDGEILAMRPFSESLAPPVFDDVTDAVASAVVRDRSLWSDRLTRSAGLFAGSALLVLLAFILWSASGHGTRGLPGALAATAALLLLALAAVRTRVYDDQGSAVALGAAALAHAAVAGTALAATSHGTGARRLHLLFACAAVLLSSVLLLITSRRGDTATTASHSNHHSPYNPAGPANPPSHSVLDTPISTPTDAPFVATTVASATGLLVTFLAAVADLTPSRAAALCAPLVAGALAFLPGLSARFARLPVGFAPPPAPAATSYAVHPGPDLDAVNPHRDPIDPVRIAARTRRGHELLTGLIGGCSLVAVVSAAVLGFSGGVRAQLLALALGVALLLRAHLFRYTAQAGCVLAAGLAALLLAGLGPALRPPAAPIAGALTSGHQDLRTITLTVAAVLAATVLTVIGLIVPNKGVTPFWGRLLELAEACVLLTLVPLCLAVFDVYRLVRTGFR</sequence>
<feature type="region of interest" description="Disordered" evidence="7">
    <location>
        <begin position="1"/>
        <end position="27"/>
    </location>
</feature>
<evidence type="ECO:0000313" key="10">
    <source>
        <dbReference type="EMBL" id="MBB6438444.1"/>
    </source>
</evidence>
<feature type="transmembrane region" description="Helical" evidence="8">
    <location>
        <begin position="294"/>
        <end position="314"/>
    </location>
</feature>
<comment type="caution">
    <text evidence="10">The sequence shown here is derived from an EMBL/GenBank/DDBJ whole genome shotgun (WGS) entry which is preliminary data.</text>
</comment>
<dbReference type="NCBIfam" id="TIGR03920">
    <property type="entry name" value="T7SS_EccD"/>
    <property type="match status" value="1"/>
</dbReference>
<keyword evidence="6 8" id="KW-0472">Membrane</keyword>
<name>A0A7X0HIS3_9ACTN</name>
<feature type="transmembrane region" description="Helical" evidence="8">
    <location>
        <begin position="518"/>
        <end position="538"/>
    </location>
</feature>
<feature type="transmembrane region" description="Helical" evidence="8">
    <location>
        <begin position="230"/>
        <end position="248"/>
    </location>
</feature>
<feature type="region of interest" description="Disordered" evidence="7">
    <location>
        <begin position="256"/>
        <end position="286"/>
    </location>
</feature>
<keyword evidence="4 8" id="KW-0812">Transmembrane</keyword>
<feature type="domain" description="EccD-like transmembrane" evidence="9">
    <location>
        <begin position="141"/>
        <end position="258"/>
    </location>
</feature>
<feature type="transmembrane region" description="Helical" evidence="8">
    <location>
        <begin position="394"/>
        <end position="415"/>
    </location>
</feature>
<evidence type="ECO:0000259" key="9">
    <source>
        <dbReference type="Pfam" id="PF19053"/>
    </source>
</evidence>
<protein>
    <submittedName>
        <fullName evidence="10">Type VII secretion integral membrane protein EccD</fullName>
    </submittedName>
</protein>
<keyword evidence="5 8" id="KW-1133">Transmembrane helix</keyword>
<evidence type="ECO:0000313" key="11">
    <source>
        <dbReference type="Proteomes" id="UP000540423"/>
    </source>
</evidence>
<evidence type="ECO:0000256" key="1">
    <source>
        <dbReference type="ARBA" id="ARBA00004651"/>
    </source>
</evidence>
<dbReference type="InterPro" id="IPR024962">
    <property type="entry name" value="YukD-like"/>
</dbReference>
<feature type="transmembrane region" description="Helical" evidence="8">
    <location>
        <begin position="445"/>
        <end position="465"/>
    </location>
</feature>
<dbReference type="AlphaFoldDB" id="A0A7X0HIS3"/>
<keyword evidence="3" id="KW-1003">Cell membrane</keyword>
<accession>A0A7X0HIS3</accession>
<evidence type="ECO:0000256" key="5">
    <source>
        <dbReference type="ARBA" id="ARBA00022989"/>
    </source>
</evidence>
<dbReference type="InterPro" id="IPR006707">
    <property type="entry name" value="T7SS_EccD"/>
</dbReference>
<dbReference type="EMBL" id="JACHEM010000013">
    <property type="protein sequence ID" value="MBB6438444.1"/>
    <property type="molecule type" value="Genomic_DNA"/>
</dbReference>
<comment type="subcellular location">
    <subcellularLocation>
        <location evidence="1">Cell membrane</location>
        <topology evidence="1">Multi-pass membrane protein</topology>
    </subcellularLocation>
</comment>
<feature type="transmembrane region" description="Helical" evidence="8">
    <location>
        <begin position="143"/>
        <end position="164"/>
    </location>
</feature>
<evidence type="ECO:0000256" key="8">
    <source>
        <dbReference type="SAM" id="Phobius"/>
    </source>
</evidence>
<feature type="transmembrane region" description="Helical" evidence="8">
    <location>
        <begin position="320"/>
        <end position="339"/>
    </location>
</feature>